<dbReference type="Proteomes" id="UP000014760">
    <property type="component" value="Unassembled WGS sequence"/>
</dbReference>
<dbReference type="AlphaFoldDB" id="R7UWM2"/>
<dbReference type="EnsemblMetazoa" id="CapteT191060">
    <property type="protein sequence ID" value="CapteP191060"/>
    <property type="gene ID" value="CapteG191060"/>
</dbReference>
<dbReference type="HOGENOM" id="CLU_1898189_0_0_1"/>
<sequence length="134" mass="15671">MSSDAERHYNRKVAKCNLLELFLGMKVLLQDNNTWGPVTVLNKVSDRSYNVGTLNGGTFLRNRRFLKEASSKLVFKKVSFVEDEEPRRDAQESELQKKDKQPLRRSVRIQRKPERLSHIEVHMLTCHVNIFVCK</sequence>
<dbReference type="EMBL" id="KB297286">
    <property type="protein sequence ID" value="ELU10694.1"/>
    <property type="molecule type" value="Genomic_DNA"/>
</dbReference>
<gene>
    <name evidence="2" type="ORF">CAPTEDRAFT_191060</name>
</gene>
<organism evidence="2">
    <name type="scientific">Capitella teleta</name>
    <name type="common">Polychaete worm</name>
    <dbReference type="NCBI Taxonomy" id="283909"/>
    <lineage>
        <taxon>Eukaryota</taxon>
        <taxon>Metazoa</taxon>
        <taxon>Spiralia</taxon>
        <taxon>Lophotrochozoa</taxon>
        <taxon>Annelida</taxon>
        <taxon>Polychaeta</taxon>
        <taxon>Sedentaria</taxon>
        <taxon>Scolecida</taxon>
        <taxon>Capitellidae</taxon>
        <taxon>Capitella</taxon>
    </lineage>
</organism>
<feature type="compositionally biased region" description="Basic and acidic residues" evidence="1">
    <location>
        <begin position="85"/>
        <end position="102"/>
    </location>
</feature>
<evidence type="ECO:0000313" key="3">
    <source>
        <dbReference type="EnsemblMetazoa" id="CapteP191060"/>
    </source>
</evidence>
<feature type="region of interest" description="Disordered" evidence="1">
    <location>
        <begin position="85"/>
        <end position="107"/>
    </location>
</feature>
<reference evidence="3" key="3">
    <citation type="submission" date="2015-06" db="UniProtKB">
        <authorList>
            <consortium name="EnsemblMetazoa"/>
        </authorList>
    </citation>
    <scope>IDENTIFICATION</scope>
</reference>
<evidence type="ECO:0000256" key="1">
    <source>
        <dbReference type="SAM" id="MobiDB-lite"/>
    </source>
</evidence>
<accession>R7UWM2</accession>
<evidence type="ECO:0000313" key="4">
    <source>
        <dbReference type="Proteomes" id="UP000014760"/>
    </source>
</evidence>
<reference evidence="4" key="1">
    <citation type="submission" date="2012-12" db="EMBL/GenBank/DDBJ databases">
        <authorList>
            <person name="Hellsten U."/>
            <person name="Grimwood J."/>
            <person name="Chapman J.A."/>
            <person name="Shapiro H."/>
            <person name="Aerts A."/>
            <person name="Otillar R.P."/>
            <person name="Terry A.Y."/>
            <person name="Boore J.L."/>
            <person name="Simakov O."/>
            <person name="Marletaz F."/>
            <person name="Cho S.-J."/>
            <person name="Edsinger-Gonzales E."/>
            <person name="Havlak P."/>
            <person name="Kuo D.-H."/>
            <person name="Larsson T."/>
            <person name="Lv J."/>
            <person name="Arendt D."/>
            <person name="Savage R."/>
            <person name="Osoegawa K."/>
            <person name="de Jong P."/>
            <person name="Lindberg D.R."/>
            <person name="Seaver E.C."/>
            <person name="Weisblat D.A."/>
            <person name="Putnam N.H."/>
            <person name="Grigoriev I.V."/>
            <person name="Rokhsar D.S."/>
        </authorList>
    </citation>
    <scope>NUCLEOTIDE SEQUENCE</scope>
    <source>
        <strain evidence="4">I ESC-2004</strain>
    </source>
</reference>
<reference evidence="2 4" key="2">
    <citation type="journal article" date="2013" name="Nature">
        <title>Insights into bilaterian evolution from three spiralian genomes.</title>
        <authorList>
            <person name="Simakov O."/>
            <person name="Marletaz F."/>
            <person name="Cho S.J."/>
            <person name="Edsinger-Gonzales E."/>
            <person name="Havlak P."/>
            <person name="Hellsten U."/>
            <person name="Kuo D.H."/>
            <person name="Larsson T."/>
            <person name="Lv J."/>
            <person name="Arendt D."/>
            <person name="Savage R."/>
            <person name="Osoegawa K."/>
            <person name="de Jong P."/>
            <person name="Grimwood J."/>
            <person name="Chapman J.A."/>
            <person name="Shapiro H."/>
            <person name="Aerts A."/>
            <person name="Otillar R.P."/>
            <person name="Terry A.Y."/>
            <person name="Boore J.L."/>
            <person name="Grigoriev I.V."/>
            <person name="Lindberg D.R."/>
            <person name="Seaver E.C."/>
            <person name="Weisblat D.A."/>
            <person name="Putnam N.H."/>
            <person name="Rokhsar D.S."/>
        </authorList>
    </citation>
    <scope>NUCLEOTIDE SEQUENCE</scope>
    <source>
        <strain evidence="2 4">I ESC-2004</strain>
    </source>
</reference>
<protein>
    <submittedName>
        <fullName evidence="2 3">Uncharacterized protein</fullName>
    </submittedName>
</protein>
<keyword evidence="4" id="KW-1185">Reference proteome</keyword>
<evidence type="ECO:0000313" key="2">
    <source>
        <dbReference type="EMBL" id="ELU10694.1"/>
    </source>
</evidence>
<dbReference type="EMBL" id="AMQN01005983">
    <property type="status" value="NOT_ANNOTATED_CDS"/>
    <property type="molecule type" value="Genomic_DNA"/>
</dbReference>
<name>R7UWM2_CAPTE</name>
<proteinExistence type="predicted"/>